<dbReference type="AlphaFoldDB" id="A0A1M5B9B2"/>
<evidence type="ECO:0000313" key="2">
    <source>
        <dbReference type="Proteomes" id="UP000184108"/>
    </source>
</evidence>
<reference evidence="2" key="1">
    <citation type="submission" date="2016-11" db="EMBL/GenBank/DDBJ databases">
        <authorList>
            <person name="Varghese N."/>
            <person name="Submissions S."/>
        </authorList>
    </citation>
    <scope>NUCLEOTIDE SEQUENCE [LARGE SCALE GENOMIC DNA]</scope>
    <source>
        <strain evidence="2">YR203</strain>
    </source>
</reference>
<organism evidence="1 2">
    <name type="scientific">Chryseobacterium vrystaatense</name>
    <dbReference type="NCBI Taxonomy" id="307480"/>
    <lineage>
        <taxon>Bacteria</taxon>
        <taxon>Pseudomonadati</taxon>
        <taxon>Bacteroidota</taxon>
        <taxon>Flavobacteriia</taxon>
        <taxon>Flavobacteriales</taxon>
        <taxon>Weeksellaceae</taxon>
        <taxon>Chryseobacterium group</taxon>
        <taxon>Chryseobacterium</taxon>
    </lineage>
</organism>
<dbReference type="Proteomes" id="UP000184108">
    <property type="component" value="Unassembled WGS sequence"/>
</dbReference>
<accession>A0A1M5B9B2</accession>
<dbReference type="EMBL" id="FQVE01000002">
    <property type="protein sequence ID" value="SHF38927.1"/>
    <property type="molecule type" value="Genomic_DNA"/>
</dbReference>
<sequence>MLFYSVSFGAKPLDVQVQEIKEDKKSGFVHRANAANFYNQQSNIPDDAVLDNLQDYTKVLKEQIVLKDGNKKLNSGR</sequence>
<gene>
    <name evidence="1" type="ORF">SAMN02787073_2174</name>
</gene>
<protein>
    <submittedName>
        <fullName evidence="1">Uncharacterized protein</fullName>
    </submittedName>
</protein>
<proteinExistence type="predicted"/>
<dbReference type="RefSeq" id="WP_073173406.1">
    <property type="nucleotide sequence ID" value="NZ_FQVE01000002.1"/>
</dbReference>
<name>A0A1M5B9B2_9FLAO</name>
<evidence type="ECO:0000313" key="1">
    <source>
        <dbReference type="EMBL" id="SHF38927.1"/>
    </source>
</evidence>